<dbReference type="AlphaFoldDB" id="A0A839K2L3"/>
<keyword evidence="5" id="KW-0472">Membrane</keyword>
<dbReference type="InterPro" id="IPR003660">
    <property type="entry name" value="HAMP_dom"/>
</dbReference>
<dbReference type="Gene3D" id="3.30.565.10">
    <property type="entry name" value="Histidine kinase-like ATPase, C-terminal domain"/>
    <property type="match status" value="1"/>
</dbReference>
<dbReference type="SMART" id="SM00304">
    <property type="entry name" value="HAMP"/>
    <property type="match status" value="1"/>
</dbReference>
<dbReference type="InterPro" id="IPR036890">
    <property type="entry name" value="HATPase_C_sf"/>
</dbReference>
<keyword evidence="8" id="KW-1185">Reference proteome</keyword>
<comment type="subcellular location">
    <subcellularLocation>
        <location evidence="1">Membrane</location>
    </subcellularLocation>
</comment>
<dbReference type="Gene3D" id="6.10.340.10">
    <property type="match status" value="1"/>
</dbReference>
<dbReference type="InterPro" id="IPR003594">
    <property type="entry name" value="HATPase_dom"/>
</dbReference>
<evidence type="ECO:0000256" key="2">
    <source>
        <dbReference type="ARBA" id="ARBA00022553"/>
    </source>
</evidence>
<keyword evidence="4 7" id="KW-0418">Kinase</keyword>
<evidence type="ECO:0000256" key="4">
    <source>
        <dbReference type="ARBA" id="ARBA00022777"/>
    </source>
</evidence>
<evidence type="ECO:0000256" key="5">
    <source>
        <dbReference type="SAM" id="Phobius"/>
    </source>
</evidence>
<dbReference type="PANTHER" id="PTHR34220:SF7">
    <property type="entry name" value="SENSOR HISTIDINE KINASE YPDA"/>
    <property type="match status" value="1"/>
</dbReference>
<keyword evidence="5" id="KW-1133">Transmembrane helix</keyword>
<evidence type="ECO:0000313" key="7">
    <source>
        <dbReference type="EMBL" id="MBB2183856.1"/>
    </source>
</evidence>
<keyword evidence="5" id="KW-0812">Transmembrane</keyword>
<dbReference type="Pfam" id="PF06580">
    <property type="entry name" value="His_kinase"/>
    <property type="match status" value="1"/>
</dbReference>
<keyword evidence="2" id="KW-0597">Phosphoprotein</keyword>
<keyword evidence="3" id="KW-0808">Transferase</keyword>
<feature type="transmembrane region" description="Helical" evidence="5">
    <location>
        <begin position="39"/>
        <end position="62"/>
    </location>
</feature>
<name>A0A839K2L3_9FIRM</name>
<evidence type="ECO:0000259" key="6">
    <source>
        <dbReference type="PROSITE" id="PS50885"/>
    </source>
</evidence>
<dbReference type="GO" id="GO:0016020">
    <property type="term" value="C:membrane"/>
    <property type="evidence" value="ECO:0007669"/>
    <property type="project" value="UniProtKB-SubCell"/>
</dbReference>
<dbReference type="SUPFAM" id="SSF55874">
    <property type="entry name" value="ATPase domain of HSP90 chaperone/DNA topoisomerase II/histidine kinase"/>
    <property type="match status" value="1"/>
</dbReference>
<dbReference type="GO" id="GO:0000155">
    <property type="term" value="F:phosphorelay sensor kinase activity"/>
    <property type="evidence" value="ECO:0007669"/>
    <property type="project" value="InterPro"/>
</dbReference>
<dbReference type="SUPFAM" id="SSF158472">
    <property type="entry name" value="HAMP domain-like"/>
    <property type="match status" value="1"/>
</dbReference>
<reference evidence="7 8" key="1">
    <citation type="submission" date="2020-07" db="EMBL/GenBank/DDBJ databases">
        <title>Characterization and genome sequencing of isolate MD1, a novel member within the family Lachnospiraceae.</title>
        <authorList>
            <person name="Rettenmaier R."/>
            <person name="Di Bello L."/>
            <person name="Zinser C."/>
            <person name="Scheitz K."/>
            <person name="Liebl W."/>
            <person name="Zverlov V."/>
        </authorList>
    </citation>
    <scope>NUCLEOTIDE SEQUENCE [LARGE SCALE GENOMIC DNA]</scope>
    <source>
        <strain evidence="7 8">MD1</strain>
    </source>
</reference>
<dbReference type="InterPro" id="IPR010559">
    <property type="entry name" value="Sig_transdc_His_kin_internal"/>
</dbReference>
<sequence>MMKDDQKVTQVRKTVKCLNSIINKLHSNLNNRKIKNKTVLLYVFCVLVPVLVTNIVVIGNILGASSKERKENIDNIANSVAHDISSSLENAVYVTYDIYAGKSIRNFLDTNYKNDIEYFRAYNGVFENYIFYASSKHLISDITLYSDNKSMINGGRFYRIDTIQNQNWYKEFVKANVDLLIYPYYNDSIYINHTNRMLSVIRKLNYIEFSNIEKIVKLDLNYGKISEAIDSSAFDTTVYVCYQNKIIFSNDPSDKGIKKDYEDISKIANMKIQNKKSYSIYGFDFDIYLKDYRYDYTSILVNKFWLIIGLFLADAIIPAIMLTLFSSSITKRILMLGKYMKMIKGEQFDLIPTTEGKDEIGELLDDYNLMATRMKNLIEYEYKSKLEQQELHLARQQAELQALYSQINPHFIFNVLESIRMHSVIKCEYETSHMVESLAKLMRKSAQWGSDLITIEQELEFTKDYLSLQKYRFGDGFNYKFRIQENCNNYLIPSLVLVTFVENSCVHGFNREGHFGTIFVKVYEENFYLFIEIEDTGIGMDEEQVRSLEKSLNEASIDSLQNSASLGMLNACVRLKKYCGNQVKITIESEEHEGTCVIIAILLENLRRK</sequence>
<evidence type="ECO:0000313" key="8">
    <source>
        <dbReference type="Proteomes" id="UP000574276"/>
    </source>
</evidence>
<dbReference type="PROSITE" id="PS50885">
    <property type="entry name" value="HAMP"/>
    <property type="match status" value="1"/>
</dbReference>
<organism evidence="7 8">
    <name type="scientific">Variimorphobacter saccharofermentans</name>
    <dbReference type="NCBI Taxonomy" id="2755051"/>
    <lineage>
        <taxon>Bacteria</taxon>
        <taxon>Bacillati</taxon>
        <taxon>Bacillota</taxon>
        <taxon>Clostridia</taxon>
        <taxon>Lachnospirales</taxon>
        <taxon>Lachnospiraceae</taxon>
        <taxon>Variimorphobacter</taxon>
    </lineage>
</organism>
<accession>A0A839K2L3</accession>
<protein>
    <submittedName>
        <fullName evidence="7">Sensor histidine kinase</fullName>
    </submittedName>
</protein>
<gene>
    <name evidence="7" type="ORF">H0486_13335</name>
</gene>
<evidence type="ECO:0000256" key="1">
    <source>
        <dbReference type="ARBA" id="ARBA00004370"/>
    </source>
</evidence>
<dbReference type="PANTHER" id="PTHR34220">
    <property type="entry name" value="SENSOR HISTIDINE KINASE YPDA"/>
    <property type="match status" value="1"/>
</dbReference>
<evidence type="ECO:0000256" key="3">
    <source>
        <dbReference type="ARBA" id="ARBA00022679"/>
    </source>
</evidence>
<feature type="domain" description="HAMP" evidence="6">
    <location>
        <begin position="327"/>
        <end position="379"/>
    </location>
</feature>
<proteinExistence type="predicted"/>
<dbReference type="Proteomes" id="UP000574276">
    <property type="component" value="Unassembled WGS sequence"/>
</dbReference>
<feature type="transmembrane region" description="Helical" evidence="5">
    <location>
        <begin position="304"/>
        <end position="325"/>
    </location>
</feature>
<comment type="caution">
    <text evidence="7">The sequence shown here is derived from an EMBL/GenBank/DDBJ whole genome shotgun (WGS) entry which is preliminary data.</text>
</comment>
<dbReference type="InterPro" id="IPR050640">
    <property type="entry name" value="Bact_2-comp_sensor_kinase"/>
</dbReference>
<dbReference type="EMBL" id="JACEGA010000001">
    <property type="protein sequence ID" value="MBB2183856.1"/>
    <property type="molecule type" value="Genomic_DNA"/>
</dbReference>
<dbReference type="Pfam" id="PF02518">
    <property type="entry name" value="HATPase_c"/>
    <property type="match status" value="1"/>
</dbReference>